<protein>
    <submittedName>
        <fullName evidence="3">Uncharacterized protein</fullName>
    </submittedName>
</protein>
<keyword evidence="2" id="KW-1185">Reference proteome</keyword>
<evidence type="ECO:0000313" key="2">
    <source>
        <dbReference type="Proteomes" id="UP000046395"/>
    </source>
</evidence>
<feature type="chain" id="PRO_5024411444" evidence="1">
    <location>
        <begin position="16"/>
        <end position="261"/>
    </location>
</feature>
<accession>A0A5S6QKM7</accession>
<reference evidence="3" key="1">
    <citation type="submission" date="2019-12" db="UniProtKB">
        <authorList>
            <consortium name="WormBaseParasite"/>
        </authorList>
    </citation>
    <scope>IDENTIFICATION</scope>
</reference>
<dbReference type="AlphaFoldDB" id="A0A5S6QKM7"/>
<evidence type="ECO:0000256" key="1">
    <source>
        <dbReference type="SAM" id="SignalP"/>
    </source>
</evidence>
<proteinExistence type="predicted"/>
<dbReference type="Proteomes" id="UP000046395">
    <property type="component" value="Unassembled WGS sequence"/>
</dbReference>
<feature type="signal peptide" evidence="1">
    <location>
        <begin position="1"/>
        <end position="15"/>
    </location>
</feature>
<keyword evidence="1" id="KW-0732">Signal</keyword>
<evidence type="ECO:0000313" key="3">
    <source>
        <dbReference type="WBParaSite" id="TMUE_2000007896.1"/>
    </source>
</evidence>
<organism evidence="2 3">
    <name type="scientific">Trichuris muris</name>
    <name type="common">Mouse whipworm</name>
    <dbReference type="NCBI Taxonomy" id="70415"/>
    <lineage>
        <taxon>Eukaryota</taxon>
        <taxon>Metazoa</taxon>
        <taxon>Ecdysozoa</taxon>
        <taxon>Nematoda</taxon>
        <taxon>Enoplea</taxon>
        <taxon>Dorylaimia</taxon>
        <taxon>Trichinellida</taxon>
        <taxon>Trichuridae</taxon>
        <taxon>Trichuris</taxon>
    </lineage>
</organism>
<name>A0A5S6QKM7_TRIMR</name>
<sequence>MLSSVLVALAATALAKVGSVTEEETHRRIKEVLKPTDEEQRYLTLAEKIYQRDLMKCIDLECKEANLPLTTQIKEKFSKTLREERRKPCAAYCKRFLSRRAAVIDDVRMKVQVWQKYSDMLENGHSLLALDYWTYVCRRIVEAPDRSKTEQLLNEAREDNSIIKMWRDKMINDYSACVNPYLAETNKAAHHDRAAQRSQESIFFIKLSTKNVTECTKEKQEAELQVNNFSSGIGYWHFVPEMPEDIGIQKAVQKWYSKIRK</sequence>
<dbReference type="WBParaSite" id="TMUE_2000007896.1">
    <property type="protein sequence ID" value="TMUE_2000007896.1"/>
    <property type="gene ID" value="WBGene00292967"/>
</dbReference>